<evidence type="ECO:0000313" key="2">
    <source>
        <dbReference type="Proteomes" id="UP000681967"/>
    </source>
</evidence>
<sequence length="16" mass="1700">MEPLPAGSAQLGLLRF</sequence>
<accession>A0A8S3EIU3</accession>
<organism evidence="1 2">
    <name type="scientific">Rotaria magnacalcarata</name>
    <dbReference type="NCBI Taxonomy" id="392030"/>
    <lineage>
        <taxon>Eukaryota</taxon>
        <taxon>Metazoa</taxon>
        <taxon>Spiralia</taxon>
        <taxon>Gnathifera</taxon>
        <taxon>Rotifera</taxon>
        <taxon>Eurotatoria</taxon>
        <taxon>Bdelloidea</taxon>
        <taxon>Philodinida</taxon>
        <taxon>Philodinidae</taxon>
        <taxon>Rotaria</taxon>
    </lineage>
</organism>
<evidence type="ECO:0000313" key="1">
    <source>
        <dbReference type="EMBL" id="CAF5073513.1"/>
    </source>
</evidence>
<comment type="caution">
    <text evidence="1">The sequence shown here is derived from an EMBL/GenBank/DDBJ whole genome shotgun (WGS) entry which is preliminary data.</text>
</comment>
<dbReference type="AlphaFoldDB" id="A0A8S3EIU3"/>
<feature type="non-terminal residue" evidence="1">
    <location>
        <position position="16"/>
    </location>
</feature>
<proteinExistence type="predicted"/>
<dbReference type="Proteomes" id="UP000681967">
    <property type="component" value="Unassembled WGS sequence"/>
</dbReference>
<dbReference type="EMBL" id="CAJOBH010231554">
    <property type="protein sequence ID" value="CAF5073513.1"/>
    <property type="molecule type" value="Genomic_DNA"/>
</dbReference>
<gene>
    <name evidence="1" type="ORF">BYL167_LOCUS60930</name>
</gene>
<protein>
    <submittedName>
        <fullName evidence="1">Uncharacterized protein</fullName>
    </submittedName>
</protein>
<name>A0A8S3EIU3_9BILA</name>
<reference evidence="1" key="1">
    <citation type="submission" date="2021-02" db="EMBL/GenBank/DDBJ databases">
        <authorList>
            <person name="Nowell W R."/>
        </authorList>
    </citation>
    <scope>NUCLEOTIDE SEQUENCE</scope>
</reference>